<feature type="region of interest" description="Disordered" evidence="1">
    <location>
        <begin position="389"/>
        <end position="440"/>
    </location>
</feature>
<dbReference type="InterPro" id="IPR052026">
    <property type="entry name" value="ExeA_AAA_ATPase_DNA-bind"/>
</dbReference>
<reference evidence="4 5" key="1">
    <citation type="journal article" date="2017" name="Genome Announc.">
        <title>Draft Genome Sequences of Salinivibrio proteolyticus, Salinivibrio sharmensis, Salinivibrio siamensis, Salinivibrio costicola subsp. alcaliphilus, Salinivibrio costicola subsp. vallismortis, and 29 New Isolates Belonging to the Genus Salinivibrio.</title>
        <authorList>
            <person name="Lopez-Hermoso C."/>
            <person name="de la Haba R.R."/>
            <person name="Sanchez-Porro C."/>
            <person name="Bayliss S.C."/>
            <person name="Feil E.J."/>
            <person name="Ventosa A."/>
        </authorList>
    </citation>
    <scope>NUCLEOTIDE SEQUENCE [LARGE SCALE GENOMIC DNA]</scope>
    <source>
        <strain evidence="4 5">IC202</strain>
    </source>
</reference>
<evidence type="ECO:0000313" key="5">
    <source>
        <dbReference type="Proteomes" id="UP000188726"/>
    </source>
</evidence>
<dbReference type="InterPro" id="IPR049945">
    <property type="entry name" value="AAA_22"/>
</dbReference>
<feature type="domain" description="SPOR" evidence="3">
    <location>
        <begin position="449"/>
        <end position="527"/>
    </location>
</feature>
<dbReference type="SUPFAM" id="SSF52540">
    <property type="entry name" value="P-loop containing nucleoside triphosphate hydrolases"/>
    <property type="match status" value="1"/>
</dbReference>
<dbReference type="PANTHER" id="PTHR35894">
    <property type="entry name" value="GENERAL SECRETION PATHWAY PROTEIN A-RELATED"/>
    <property type="match status" value="1"/>
</dbReference>
<evidence type="ECO:0000259" key="3">
    <source>
        <dbReference type="PROSITE" id="PS51724"/>
    </source>
</evidence>
<comment type="caution">
    <text evidence="4">The sequence shown here is derived from an EMBL/GenBank/DDBJ whole genome shotgun (WGS) entry which is preliminary data.</text>
</comment>
<dbReference type="AlphaFoldDB" id="A0AB36K5P9"/>
<feature type="compositionally biased region" description="Polar residues" evidence="1">
    <location>
        <begin position="397"/>
        <end position="410"/>
    </location>
</feature>
<dbReference type="PANTHER" id="PTHR35894:SF7">
    <property type="entry name" value="GENERAL SECRETION PATHWAY PROTEIN A-RELATED"/>
    <property type="match status" value="1"/>
</dbReference>
<dbReference type="Proteomes" id="UP000188726">
    <property type="component" value="Unassembled WGS sequence"/>
</dbReference>
<protein>
    <recommendedName>
        <fullName evidence="3">SPOR domain-containing protein</fullName>
    </recommendedName>
</protein>
<dbReference type="SUPFAM" id="SSF110997">
    <property type="entry name" value="Sporulation related repeat"/>
    <property type="match status" value="1"/>
</dbReference>
<proteinExistence type="predicted"/>
<keyword evidence="2" id="KW-0812">Transmembrane</keyword>
<dbReference type="InterPro" id="IPR007730">
    <property type="entry name" value="SPOR-like_dom"/>
</dbReference>
<dbReference type="Gene3D" id="3.40.50.300">
    <property type="entry name" value="P-loop containing nucleotide triphosphate hydrolases"/>
    <property type="match status" value="1"/>
</dbReference>
<accession>A0AB36K5P9</accession>
<keyword evidence="2" id="KW-1133">Transmembrane helix</keyword>
<name>A0AB36K5P9_9GAMM</name>
<feature type="transmembrane region" description="Helical" evidence="2">
    <location>
        <begin position="241"/>
        <end position="262"/>
    </location>
</feature>
<sequence length="541" mass="58612">MTDTFDTLALDLESQTQLLSRLQFITRFSANLLQVTGPEGAGKTWLSERYMEQWADAHVHALLACHTAQSDAQRRAILLRQIVKDGVFNEADPLIDSLTMMLDGGGCDALLVIDDAHRLTPGLLSELWALVQHAQHQANWRINVVLFALPGKLNKWLSQVSYGHEQKPLELEISPLNEGEAEMFIDVLAVTQRIGGEKKKQWLAKLANQTVYPGTIMGKDNQETGAVSKDKKKPAKNNKPFLMLILAVVLMILGAGAIWWVFPSQQADSASEAVLPEGLKQLDDLLSEQEEQTLTDPQTTTQTDAQPSASSADAGSGTIASPSSDNGAVTEDQAALPDDINGEGLTVGRSDEGQRVVVPDDVVDAIIDEQDAGGDGTDAVEEPLASEISEAVPSPAAPQTTADNSASSDQATDEGATASPTNSESDNRSQNNLSQNEDGLPFAPQALLNVPAQRYALQLAALQSRQDAVALIEDYQLADRVQVYQTPRNNATWYMVLLGDYASVTEARRAELNLADNVRALQPFVKSFSQIHREINRANGQ</sequence>
<feature type="compositionally biased region" description="Polar residues" evidence="1">
    <location>
        <begin position="418"/>
        <end position="437"/>
    </location>
</feature>
<dbReference type="Pfam" id="PF05036">
    <property type="entry name" value="SPOR"/>
    <property type="match status" value="1"/>
</dbReference>
<dbReference type="EMBL" id="MUEO01000022">
    <property type="protein sequence ID" value="OOE43650.1"/>
    <property type="molecule type" value="Genomic_DNA"/>
</dbReference>
<evidence type="ECO:0000256" key="2">
    <source>
        <dbReference type="SAM" id="Phobius"/>
    </source>
</evidence>
<gene>
    <name evidence="4" type="ORF">BZG09_09940</name>
</gene>
<feature type="region of interest" description="Disordered" evidence="1">
    <location>
        <begin position="290"/>
        <end position="357"/>
    </location>
</feature>
<dbReference type="InterPro" id="IPR027417">
    <property type="entry name" value="P-loop_NTPase"/>
</dbReference>
<keyword evidence="2" id="KW-0472">Membrane</keyword>
<dbReference type="PROSITE" id="PS51724">
    <property type="entry name" value="SPOR"/>
    <property type="match status" value="1"/>
</dbReference>
<dbReference type="RefSeq" id="WP_077458665.1">
    <property type="nucleotide sequence ID" value="NZ_LT897826.1"/>
</dbReference>
<evidence type="ECO:0000256" key="1">
    <source>
        <dbReference type="SAM" id="MobiDB-lite"/>
    </source>
</evidence>
<dbReference type="InterPro" id="IPR036680">
    <property type="entry name" value="SPOR-like_sf"/>
</dbReference>
<organism evidence="4 5">
    <name type="scientific">Salinivibrio kushneri</name>
    <dbReference type="NCBI Taxonomy" id="1908198"/>
    <lineage>
        <taxon>Bacteria</taxon>
        <taxon>Pseudomonadati</taxon>
        <taxon>Pseudomonadota</taxon>
        <taxon>Gammaproteobacteria</taxon>
        <taxon>Vibrionales</taxon>
        <taxon>Vibrionaceae</taxon>
        <taxon>Salinivibrio</taxon>
    </lineage>
</organism>
<dbReference type="GO" id="GO:0042834">
    <property type="term" value="F:peptidoglycan binding"/>
    <property type="evidence" value="ECO:0007669"/>
    <property type="project" value="InterPro"/>
</dbReference>
<evidence type="ECO:0000313" key="4">
    <source>
        <dbReference type="EMBL" id="OOE43650.1"/>
    </source>
</evidence>
<dbReference type="Pfam" id="PF13401">
    <property type="entry name" value="AAA_22"/>
    <property type="match status" value="1"/>
</dbReference>
<feature type="compositionally biased region" description="Low complexity" evidence="1">
    <location>
        <begin position="294"/>
        <end position="321"/>
    </location>
</feature>
<dbReference type="Gene3D" id="3.30.70.1070">
    <property type="entry name" value="Sporulation related repeat"/>
    <property type="match status" value="1"/>
</dbReference>
<dbReference type="GO" id="GO:0016887">
    <property type="term" value="F:ATP hydrolysis activity"/>
    <property type="evidence" value="ECO:0007669"/>
    <property type="project" value="InterPro"/>
</dbReference>